<evidence type="ECO:0000313" key="2">
    <source>
        <dbReference type="EMBL" id="WPU96496.1"/>
    </source>
</evidence>
<evidence type="ECO:0000313" key="3">
    <source>
        <dbReference type="Proteomes" id="UP001324380"/>
    </source>
</evidence>
<dbReference type="InterPro" id="IPR000595">
    <property type="entry name" value="cNMP-bd_dom"/>
</dbReference>
<reference evidence="2 3" key="1">
    <citation type="submission" date="2023-11" db="EMBL/GenBank/DDBJ databases">
        <title>Analysis of the Genomes of Mucilaginibacter gossypii cycad 4 and M. sabulilitoris SNA2: microbes with the potential for plant growth promotion.</title>
        <authorList>
            <person name="Hirsch A.M."/>
            <person name="Humm E."/>
            <person name="Rubbi M."/>
            <person name="Del Vecchio G."/>
            <person name="Ha S.M."/>
            <person name="Pellegrini M."/>
            <person name="Gunsalus R.P."/>
        </authorList>
    </citation>
    <scope>NUCLEOTIDE SEQUENCE [LARGE SCALE GENOMIC DNA]</scope>
    <source>
        <strain evidence="2 3">SNA2</strain>
    </source>
</reference>
<feature type="domain" description="Cyclic nucleotide-binding" evidence="1">
    <location>
        <begin position="13"/>
        <end position="132"/>
    </location>
</feature>
<proteinExistence type="predicted"/>
<dbReference type="CDD" id="cd00038">
    <property type="entry name" value="CAP_ED"/>
    <property type="match status" value="1"/>
</dbReference>
<organism evidence="2 3">
    <name type="scientific">Mucilaginibacter sabulilitoris</name>
    <dbReference type="NCBI Taxonomy" id="1173583"/>
    <lineage>
        <taxon>Bacteria</taxon>
        <taxon>Pseudomonadati</taxon>
        <taxon>Bacteroidota</taxon>
        <taxon>Sphingobacteriia</taxon>
        <taxon>Sphingobacteriales</taxon>
        <taxon>Sphingobacteriaceae</taxon>
        <taxon>Mucilaginibacter</taxon>
    </lineage>
</organism>
<dbReference type="SUPFAM" id="SSF51206">
    <property type="entry name" value="cAMP-binding domain-like"/>
    <property type="match status" value="1"/>
</dbReference>
<protein>
    <submittedName>
        <fullName evidence="2">Crp/Fnr family transcriptional regulator</fullName>
    </submittedName>
</protein>
<gene>
    <name evidence="2" type="ORF">SNE25_13295</name>
</gene>
<name>A0ABZ0TTZ6_9SPHI</name>
<dbReference type="Pfam" id="PF00027">
    <property type="entry name" value="cNMP_binding"/>
    <property type="match status" value="1"/>
</dbReference>
<dbReference type="EMBL" id="CP139558">
    <property type="protein sequence ID" value="WPU96496.1"/>
    <property type="molecule type" value="Genomic_DNA"/>
</dbReference>
<dbReference type="PROSITE" id="PS50042">
    <property type="entry name" value="CNMP_BINDING_3"/>
    <property type="match status" value="1"/>
</dbReference>
<dbReference type="Proteomes" id="UP001324380">
    <property type="component" value="Chromosome"/>
</dbReference>
<dbReference type="RefSeq" id="WP_321565590.1">
    <property type="nucleotide sequence ID" value="NZ_CP139558.1"/>
</dbReference>
<accession>A0ABZ0TTZ6</accession>
<sequence>MIDSAAFIQRLNRFKPLSLKLSSSLTDGIRVNRFEAQETFLSPGNYAAAIYFIQSGIVRGAIEGEAERMTTWFKQEGDLIIPQNVFNQQASEEYISAIAKTTVLAIPIKHIQKIMENSPEMMGLAISLILESHTEGRYREKLLRIPAAKDRYNFLATHENFILKRVPHYLIASYLNVTKETFSRLHKGLAY</sequence>
<keyword evidence="3" id="KW-1185">Reference proteome</keyword>
<evidence type="ECO:0000259" key="1">
    <source>
        <dbReference type="PROSITE" id="PS50042"/>
    </source>
</evidence>
<dbReference type="InterPro" id="IPR018490">
    <property type="entry name" value="cNMP-bd_dom_sf"/>
</dbReference>
<dbReference type="Gene3D" id="2.60.120.10">
    <property type="entry name" value="Jelly Rolls"/>
    <property type="match status" value="1"/>
</dbReference>
<dbReference type="InterPro" id="IPR014710">
    <property type="entry name" value="RmlC-like_jellyroll"/>
</dbReference>